<dbReference type="Gene3D" id="3.40.50.1820">
    <property type="entry name" value="alpha/beta hydrolase"/>
    <property type="match status" value="1"/>
</dbReference>
<reference evidence="5 6" key="1">
    <citation type="submission" date="2024-06" db="EMBL/GenBank/DDBJ databases">
        <title>The Natural Products Discovery Center: Release of the First 8490 Sequenced Strains for Exploring Actinobacteria Biosynthetic Diversity.</title>
        <authorList>
            <person name="Kalkreuter E."/>
            <person name="Kautsar S.A."/>
            <person name="Yang D."/>
            <person name="Bader C.D."/>
            <person name="Teijaro C.N."/>
            <person name="Fluegel L."/>
            <person name="Davis C.M."/>
            <person name="Simpson J.R."/>
            <person name="Lauterbach L."/>
            <person name="Steele A.D."/>
            <person name="Gui C."/>
            <person name="Meng S."/>
            <person name="Li G."/>
            <person name="Viehrig K."/>
            <person name="Ye F."/>
            <person name="Su P."/>
            <person name="Kiefer A.F."/>
            <person name="Nichols A."/>
            <person name="Cepeda A.J."/>
            <person name="Yan W."/>
            <person name="Fan B."/>
            <person name="Jiang Y."/>
            <person name="Adhikari A."/>
            <person name="Zheng C.-J."/>
            <person name="Schuster L."/>
            <person name="Cowan T.M."/>
            <person name="Smanski M.J."/>
            <person name="Chevrette M.G."/>
            <person name="De Carvalho L.P.S."/>
            <person name="Shen B."/>
        </authorList>
    </citation>
    <scope>NUCLEOTIDE SEQUENCE [LARGE SCALE GENOMIC DNA]</scope>
    <source>
        <strain evidence="5 6">NPDC048117</strain>
    </source>
</reference>
<dbReference type="Pfam" id="PF21768">
    <property type="entry name" value="AF_1763-like_C"/>
    <property type="match status" value="1"/>
</dbReference>
<dbReference type="Pfam" id="PF00561">
    <property type="entry name" value="Abhydrolase_1"/>
    <property type="match status" value="1"/>
</dbReference>
<name>A0ABV3EL08_9ACTN</name>
<feature type="domain" description="AB hydrolase-1" evidence="2">
    <location>
        <begin position="37"/>
        <end position="133"/>
    </location>
</feature>
<dbReference type="GO" id="GO:0016787">
    <property type="term" value="F:hydrolase activity"/>
    <property type="evidence" value="ECO:0007669"/>
    <property type="project" value="UniProtKB-KW"/>
</dbReference>
<dbReference type="Proteomes" id="UP001551584">
    <property type="component" value="Unassembled WGS sequence"/>
</dbReference>
<comment type="caution">
    <text evidence="5">The sequence shown here is derived from an EMBL/GenBank/DDBJ whole genome shotgun (WGS) entry which is preliminary data.</text>
</comment>
<feature type="domain" description="AF-1763-like C-terminal" evidence="4">
    <location>
        <begin position="323"/>
        <end position="438"/>
    </location>
</feature>
<feature type="chain" id="PRO_5045807758" evidence="1">
    <location>
        <begin position="25"/>
        <end position="439"/>
    </location>
</feature>
<keyword evidence="5" id="KW-0378">Hydrolase</keyword>
<dbReference type="RefSeq" id="WP_359269535.1">
    <property type="nucleotide sequence ID" value="NZ_JBEZNA010000009.1"/>
</dbReference>
<dbReference type="Pfam" id="PF18067">
    <property type="entry name" value="Lipase_C"/>
    <property type="match status" value="1"/>
</dbReference>
<evidence type="ECO:0000259" key="4">
    <source>
        <dbReference type="Pfam" id="PF21768"/>
    </source>
</evidence>
<evidence type="ECO:0000313" key="6">
    <source>
        <dbReference type="Proteomes" id="UP001551584"/>
    </source>
</evidence>
<feature type="domain" description="AFL C-terminal" evidence="3">
    <location>
        <begin position="210"/>
        <end position="303"/>
    </location>
</feature>
<gene>
    <name evidence="5" type="ORF">AB0D95_06285</name>
</gene>
<sequence length="439" mass="46852">MLARVVALLSALVVLCALPTPALAGQDGAGDADTLRPVIFVHGSSGSGGQFETQARRLTGNGFPAALIEAHEYDSTFVTTTPDAVYTALDARIDRLLGRSGADRVDLLAHSLGTLLMQSYLRSSPDRAAKVAHYVNLDGRTSPDLPGGVPTLAVWGEGDPARAVGGARNVYFPGQGHTETVTSEETFAAFYRFFHGEAPRTTRVVPELHITLAGQAQLFPSNVPVEGVRLEIHRVDPLTGARLGGGPEAVQVLGADGAWGPVRARGSAHYEFALVWDENSTHHLYFPPFERSDHLVRLLTSRPGEGVSGQVETGDGHAALTISRQKEWWGDQGAAGDTLSVNGTQLLNAANTPRAKRTIGVFAFDAGSDGVTDLSAPLSPFFETPFLTGVDVYLPAGSRWSRPLTLVSRPRNEGGRVDVLRVPAWPSSTDRISVQFNDH</sequence>
<accession>A0ABV3EL08</accession>
<dbReference type="InterPro" id="IPR000073">
    <property type="entry name" value="AB_hydrolase_1"/>
</dbReference>
<feature type="signal peptide" evidence="1">
    <location>
        <begin position="1"/>
        <end position="24"/>
    </location>
</feature>
<dbReference type="Gene3D" id="2.60.40.2190">
    <property type="match status" value="1"/>
</dbReference>
<evidence type="ECO:0000313" key="5">
    <source>
        <dbReference type="EMBL" id="MEU9576873.1"/>
    </source>
</evidence>
<keyword evidence="1" id="KW-0732">Signal</keyword>
<organism evidence="5 6">
    <name type="scientific">Streptomyces chilikensis</name>
    <dbReference type="NCBI Taxonomy" id="1194079"/>
    <lineage>
        <taxon>Bacteria</taxon>
        <taxon>Bacillati</taxon>
        <taxon>Actinomycetota</taxon>
        <taxon>Actinomycetes</taxon>
        <taxon>Kitasatosporales</taxon>
        <taxon>Streptomycetaceae</taxon>
        <taxon>Streptomyces</taxon>
    </lineage>
</organism>
<evidence type="ECO:0000256" key="1">
    <source>
        <dbReference type="SAM" id="SignalP"/>
    </source>
</evidence>
<keyword evidence="6" id="KW-1185">Reference proteome</keyword>
<dbReference type="InterPro" id="IPR049036">
    <property type="entry name" value="AF_1763-like_C"/>
</dbReference>
<protein>
    <submittedName>
        <fullName evidence="5">Alpha/beta fold hydrolase</fullName>
    </submittedName>
</protein>
<dbReference type="EMBL" id="JBEZNA010000009">
    <property type="protein sequence ID" value="MEU9576873.1"/>
    <property type="molecule type" value="Genomic_DNA"/>
</dbReference>
<evidence type="ECO:0000259" key="3">
    <source>
        <dbReference type="Pfam" id="PF18067"/>
    </source>
</evidence>
<evidence type="ECO:0000259" key="2">
    <source>
        <dbReference type="Pfam" id="PF00561"/>
    </source>
</evidence>
<dbReference type="InterPro" id="IPR040664">
    <property type="entry name" value="AFL_C"/>
</dbReference>
<dbReference type="SUPFAM" id="SSF53474">
    <property type="entry name" value="alpha/beta-Hydrolases"/>
    <property type="match status" value="1"/>
</dbReference>
<dbReference type="Gene3D" id="2.60.40.2200">
    <property type="match status" value="1"/>
</dbReference>
<dbReference type="InterPro" id="IPR029058">
    <property type="entry name" value="AB_hydrolase_fold"/>
</dbReference>
<proteinExistence type="predicted"/>